<reference evidence="2 3" key="1">
    <citation type="submission" date="2014-04" db="EMBL/GenBank/DDBJ databases">
        <authorList>
            <consortium name="DOE Joint Genome Institute"/>
            <person name="Kuo A."/>
            <person name="Kohler A."/>
            <person name="Costa M.D."/>
            <person name="Nagy L.G."/>
            <person name="Floudas D."/>
            <person name="Copeland A."/>
            <person name="Barry K.W."/>
            <person name="Cichocki N."/>
            <person name="Veneault-Fourrey C."/>
            <person name="LaButti K."/>
            <person name="Lindquist E.A."/>
            <person name="Lipzen A."/>
            <person name="Lundell T."/>
            <person name="Morin E."/>
            <person name="Murat C."/>
            <person name="Sun H."/>
            <person name="Tunlid A."/>
            <person name="Henrissat B."/>
            <person name="Grigoriev I.V."/>
            <person name="Hibbett D.S."/>
            <person name="Martin F."/>
            <person name="Nordberg H.P."/>
            <person name="Cantor M.N."/>
            <person name="Hua S.X."/>
        </authorList>
    </citation>
    <scope>NUCLEOTIDE SEQUENCE [LARGE SCALE GENOMIC DNA]</scope>
    <source>
        <strain evidence="2 3">441</strain>
    </source>
</reference>
<feature type="compositionally biased region" description="Basic and acidic residues" evidence="1">
    <location>
        <begin position="120"/>
        <end position="129"/>
    </location>
</feature>
<dbReference type="AlphaFoldDB" id="A0A0C9YNJ6"/>
<evidence type="ECO:0000313" key="2">
    <source>
        <dbReference type="EMBL" id="KIK11877.1"/>
    </source>
</evidence>
<dbReference type="HOGENOM" id="CLU_1949679_0_0_1"/>
<dbReference type="Proteomes" id="UP000054018">
    <property type="component" value="Unassembled WGS sequence"/>
</dbReference>
<protein>
    <submittedName>
        <fullName evidence="2">Uncharacterized protein</fullName>
    </submittedName>
</protein>
<reference evidence="3" key="2">
    <citation type="submission" date="2015-01" db="EMBL/GenBank/DDBJ databases">
        <title>Evolutionary Origins and Diversification of the Mycorrhizal Mutualists.</title>
        <authorList>
            <consortium name="DOE Joint Genome Institute"/>
            <consortium name="Mycorrhizal Genomics Consortium"/>
            <person name="Kohler A."/>
            <person name="Kuo A."/>
            <person name="Nagy L.G."/>
            <person name="Floudas D."/>
            <person name="Copeland A."/>
            <person name="Barry K.W."/>
            <person name="Cichocki N."/>
            <person name="Veneault-Fourrey C."/>
            <person name="LaButti K."/>
            <person name="Lindquist E.A."/>
            <person name="Lipzen A."/>
            <person name="Lundell T."/>
            <person name="Morin E."/>
            <person name="Murat C."/>
            <person name="Riley R."/>
            <person name="Ohm R."/>
            <person name="Sun H."/>
            <person name="Tunlid A."/>
            <person name="Henrissat B."/>
            <person name="Grigoriev I.V."/>
            <person name="Hibbett D.S."/>
            <person name="Martin F."/>
        </authorList>
    </citation>
    <scope>NUCLEOTIDE SEQUENCE [LARGE SCALE GENOMIC DNA]</scope>
    <source>
        <strain evidence="3">441</strain>
    </source>
</reference>
<feature type="region of interest" description="Disordered" evidence="1">
    <location>
        <begin position="110"/>
        <end position="129"/>
    </location>
</feature>
<organism evidence="2 3">
    <name type="scientific">Pisolithus microcarpus 441</name>
    <dbReference type="NCBI Taxonomy" id="765257"/>
    <lineage>
        <taxon>Eukaryota</taxon>
        <taxon>Fungi</taxon>
        <taxon>Dikarya</taxon>
        <taxon>Basidiomycota</taxon>
        <taxon>Agaricomycotina</taxon>
        <taxon>Agaricomycetes</taxon>
        <taxon>Agaricomycetidae</taxon>
        <taxon>Boletales</taxon>
        <taxon>Sclerodermatineae</taxon>
        <taxon>Pisolithaceae</taxon>
        <taxon>Pisolithus</taxon>
    </lineage>
</organism>
<dbReference type="EMBL" id="KN834144">
    <property type="protein sequence ID" value="KIK11877.1"/>
    <property type="molecule type" value="Genomic_DNA"/>
</dbReference>
<name>A0A0C9YNJ6_9AGAM</name>
<accession>A0A0C9YNJ6</accession>
<evidence type="ECO:0000256" key="1">
    <source>
        <dbReference type="SAM" id="MobiDB-lite"/>
    </source>
</evidence>
<evidence type="ECO:0000313" key="3">
    <source>
        <dbReference type="Proteomes" id="UP000054018"/>
    </source>
</evidence>
<keyword evidence="3" id="KW-1185">Reference proteome</keyword>
<proteinExistence type="predicted"/>
<sequence>MPSNVHFHFAFRLNMRVWLTEPELLDRLGNGKITDMRGNFGHFVTSSTAGCTRHQQRASCRGERGVGVPIKRPETLVLIRWDPVSRIEEEAWIVEYYSRQGRLPRIPRNGFTTFVGRRKTGQERKPEQR</sequence>
<gene>
    <name evidence="2" type="ORF">PISMIDRAFT_689977</name>
</gene>